<keyword evidence="7" id="KW-1185">Reference proteome</keyword>
<dbReference type="GO" id="GO:0005506">
    <property type="term" value="F:iron ion binding"/>
    <property type="evidence" value="ECO:0007669"/>
    <property type="project" value="InterPro"/>
</dbReference>
<gene>
    <name evidence="6" type="ORF">BV898_03305</name>
</gene>
<dbReference type="GO" id="GO:0006805">
    <property type="term" value="P:xenobiotic metabolic process"/>
    <property type="evidence" value="ECO:0007669"/>
    <property type="project" value="TreeGrafter"/>
</dbReference>
<keyword evidence="4" id="KW-0503">Monooxygenase</keyword>
<comment type="caution">
    <text evidence="6">The sequence shown here is derived from an EMBL/GenBank/DDBJ whole genome shotgun (WGS) entry which is preliminary data.</text>
</comment>
<dbReference type="AlphaFoldDB" id="A0A1W0X5W1"/>
<accession>A0A1W0X5W1</accession>
<dbReference type="GO" id="GO:0006082">
    <property type="term" value="P:organic acid metabolic process"/>
    <property type="evidence" value="ECO:0007669"/>
    <property type="project" value="TreeGrafter"/>
</dbReference>
<dbReference type="Proteomes" id="UP000192578">
    <property type="component" value="Unassembled WGS sequence"/>
</dbReference>
<dbReference type="Pfam" id="PF00067">
    <property type="entry name" value="p450"/>
    <property type="match status" value="1"/>
</dbReference>
<dbReference type="InterPro" id="IPR036396">
    <property type="entry name" value="Cyt_P450_sf"/>
</dbReference>
<evidence type="ECO:0000313" key="7">
    <source>
        <dbReference type="Proteomes" id="UP000192578"/>
    </source>
</evidence>
<sequence>MNNQETNRSNWHRPAFSGEKGGRSASQMTMVPHLLLETGVLYRSIGSSARSSFTQSVRRFVHPSIRLSARQSIRQAFCPSVHLSVRRPQATWFKYLTNIVPAVAFGEPLELSDPVGFANLTEKIAVHYAAYKALGVWAEFLPFLLHFPNTLSRQIFRKSLLNMLVFLNERIMRPDAVSGSSYLSTYQREMQKEKEMSKTLSKQLFTESQLRMSLFDLLAAEVRSTVLTIHWVMLFMFKYSKIMEKVQEEIDSNVDRVNIITTNERARLSCTEAVILEV</sequence>
<comment type="similarity">
    <text evidence="1">Belongs to the cytochrome P450 family.</text>
</comment>
<dbReference type="GO" id="GO:0005737">
    <property type="term" value="C:cytoplasm"/>
    <property type="evidence" value="ECO:0007669"/>
    <property type="project" value="TreeGrafter"/>
</dbReference>
<keyword evidence="3" id="KW-0408">Iron</keyword>
<dbReference type="SUPFAM" id="SSF48264">
    <property type="entry name" value="Cytochrome P450"/>
    <property type="match status" value="1"/>
</dbReference>
<dbReference type="GO" id="GO:0016712">
    <property type="term" value="F:oxidoreductase activity, acting on paired donors, with incorporation or reduction of molecular oxygen, reduced flavin or flavoprotein as one donor, and incorporation of one atom of oxygen"/>
    <property type="evidence" value="ECO:0007669"/>
    <property type="project" value="TreeGrafter"/>
</dbReference>
<organism evidence="6 7">
    <name type="scientific">Hypsibius exemplaris</name>
    <name type="common">Freshwater tardigrade</name>
    <dbReference type="NCBI Taxonomy" id="2072580"/>
    <lineage>
        <taxon>Eukaryota</taxon>
        <taxon>Metazoa</taxon>
        <taxon>Ecdysozoa</taxon>
        <taxon>Tardigrada</taxon>
        <taxon>Eutardigrada</taxon>
        <taxon>Parachela</taxon>
        <taxon>Hypsibioidea</taxon>
        <taxon>Hypsibiidae</taxon>
        <taxon>Hypsibius</taxon>
    </lineage>
</organism>
<dbReference type="GO" id="GO:0020037">
    <property type="term" value="F:heme binding"/>
    <property type="evidence" value="ECO:0007669"/>
    <property type="project" value="InterPro"/>
</dbReference>
<evidence type="ECO:0000313" key="6">
    <source>
        <dbReference type="EMBL" id="OQV22873.1"/>
    </source>
</evidence>
<feature type="region of interest" description="Disordered" evidence="5">
    <location>
        <begin position="1"/>
        <end position="25"/>
    </location>
</feature>
<keyword evidence="4" id="KW-0560">Oxidoreductase</keyword>
<proteinExistence type="inferred from homology"/>
<dbReference type="PRINTS" id="PR00463">
    <property type="entry name" value="EP450I"/>
</dbReference>
<dbReference type="GO" id="GO:0008395">
    <property type="term" value="F:steroid hydroxylase activity"/>
    <property type="evidence" value="ECO:0007669"/>
    <property type="project" value="TreeGrafter"/>
</dbReference>
<reference evidence="7" key="1">
    <citation type="submission" date="2017-01" db="EMBL/GenBank/DDBJ databases">
        <title>Comparative genomics of anhydrobiosis in the tardigrade Hypsibius dujardini.</title>
        <authorList>
            <person name="Yoshida Y."/>
            <person name="Koutsovoulos G."/>
            <person name="Laetsch D."/>
            <person name="Stevens L."/>
            <person name="Kumar S."/>
            <person name="Horikawa D."/>
            <person name="Ishino K."/>
            <person name="Komine S."/>
            <person name="Tomita M."/>
            <person name="Blaxter M."/>
            <person name="Arakawa K."/>
        </authorList>
    </citation>
    <scope>NUCLEOTIDE SEQUENCE [LARGE SCALE GENOMIC DNA]</scope>
    <source>
        <strain evidence="7">Z151</strain>
    </source>
</reference>
<dbReference type="PANTHER" id="PTHR24300:SF397">
    <property type="entry name" value="CYTOCHROME P450 2U1"/>
    <property type="match status" value="1"/>
</dbReference>
<keyword evidence="2" id="KW-0479">Metal-binding</keyword>
<evidence type="ECO:0000256" key="5">
    <source>
        <dbReference type="SAM" id="MobiDB-lite"/>
    </source>
</evidence>
<dbReference type="EMBL" id="MTYJ01000015">
    <property type="protein sequence ID" value="OQV22873.1"/>
    <property type="molecule type" value="Genomic_DNA"/>
</dbReference>
<dbReference type="PANTHER" id="PTHR24300">
    <property type="entry name" value="CYTOCHROME P450 508A4-RELATED"/>
    <property type="match status" value="1"/>
</dbReference>
<dbReference type="InterPro" id="IPR050182">
    <property type="entry name" value="Cytochrome_P450_fam2"/>
</dbReference>
<evidence type="ECO:0000256" key="4">
    <source>
        <dbReference type="ARBA" id="ARBA00023033"/>
    </source>
</evidence>
<dbReference type="OrthoDB" id="2789670at2759"/>
<dbReference type="InterPro" id="IPR001128">
    <property type="entry name" value="Cyt_P450"/>
</dbReference>
<protein>
    <submittedName>
        <fullName evidence="6">Uncharacterized protein</fullName>
    </submittedName>
</protein>
<dbReference type="Gene3D" id="1.10.630.10">
    <property type="entry name" value="Cytochrome P450"/>
    <property type="match status" value="1"/>
</dbReference>
<dbReference type="InterPro" id="IPR002401">
    <property type="entry name" value="Cyt_P450_E_grp-I"/>
</dbReference>
<evidence type="ECO:0000256" key="3">
    <source>
        <dbReference type="ARBA" id="ARBA00023004"/>
    </source>
</evidence>
<name>A0A1W0X5W1_HYPEX</name>
<evidence type="ECO:0000256" key="2">
    <source>
        <dbReference type="ARBA" id="ARBA00022723"/>
    </source>
</evidence>
<evidence type="ECO:0000256" key="1">
    <source>
        <dbReference type="ARBA" id="ARBA00010617"/>
    </source>
</evidence>